<dbReference type="AlphaFoldDB" id="A0A9E7C303"/>
<dbReference type="RefSeq" id="WP_259312172.1">
    <property type="nucleotide sequence ID" value="NZ_CP087164.1"/>
</dbReference>
<gene>
    <name evidence="4" type="ORF">DSM104329_04565</name>
</gene>
<dbReference type="Pfam" id="PF07228">
    <property type="entry name" value="SpoIIE"/>
    <property type="match status" value="1"/>
</dbReference>
<dbReference type="SUPFAM" id="SSF81606">
    <property type="entry name" value="PP2C-like"/>
    <property type="match status" value="1"/>
</dbReference>
<dbReference type="Gene3D" id="3.60.40.10">
    <property type="entry name" value="PPM-type phosphatase domain"/>
    <property type="match status" value="1"/>
</dbReference>
<proteinExistence type="predicted"/>
<evidence type="ECO:0000256" key="1">
    <source>
        <dbReference type="ARBA" id="ARBA00022801"/>
    </source>
</evidence>
<dbReference type="SMART" id="SM00331">
    <property type="entry name" value="PP2C_SIG"/>
    <property type="match status" value="1"/>
</dbReference>
<sequence>MATGPREPDDPPTLDRAAAELLSELLRRTHLSAPSDLARVIAEQAASIGAHDLVLYLIDYDQATLMPVPAGDDDRREPLSVAGTVAGRSFSGTAILEAPRRGHDRRFWFPLLDGTERLGVMGISFPEDRVEEQTVAVVERYAHLAAVLIVAKNAYGDTFEMARRRRDMTIASELLWELAPPLVFATDHLLLAGMLEPCYDNGGDALDYAVDDGVLSVAVFDAMGHGLAAAGVAAFAVSAYRHSRRRGCELVETYEAMDAAVTHQFPDDRFVTALIARLDLRNGRLEWVSAGHPPPLVIRGGRRARTLVAPPATPLGVASPDGPGPRASEETLEPGDLLLLYTDGLSEARGPDGRRLTTDGLSEFIEQEVSSGHQAPEVLRRLRQTIVARMEGRLDDDATAVLLEWRRGAEAAFTPQTVMAS</sequence>
<dbReference type="GO" id="GO:0016791">
    <property type="term" value="F:phosphatase activity"/>
    <property type="evidence" value="ECO:0007669"/>
    <property type="project" value="TreeGrafter"/>
</dbReference>
<dbReference type="InterPro" id="IPR001932">
    <property type="entry name" value="PPM-type_phosphatase-like_dom"/>
</dbReference>
<evidence type="ECO:0000313" key="5">
    <source>
        <dbReference type="Proteomes" id="UP001162834"/>
    </source>
</evidence>
<keyword evidence="1" id="KW-0378">Hydrolase</keyword>
<dbReference type="InterPro" id="IPR052016">
    <property type="entry name" value="Bact_Sigma-Reg"/>
</dbReference>
<dbReference type="PANTHER" id="PTHR43156:SF2">
    <property type="entry name" value="STAGE II SPORULATION PROTEIN E"/>
    <property type="match status" value="1"/>
</dbReference>
<feature type="region of interest" description="Disordered" evidence="2">
    <location>
        <begin position="311"/>
        <end position="331"/>
    </location>
</feature>
<organism evidence="4 5">
    <name type="scientific">Capillimicrobium parvum</name>
    <dbReference type="NCBI Taxonomy" id="2884022"/>
    <lineage>
        <taxon>Bacteria</taxon>
        <taxon>Bacillati</taxon>
        <taxon>Actinomycetota</taxon>
        <taxon>Thermoleophilia</taxon>
        <taxon>Solirubrobacterales</taxon>
        <taxon>Capillimicrobiaceae</taxon>
        <taxon>Capillimicrobium</taxon>
    </lineage>
</organism>
<evidence type="ECO:0000256" key="2">
    <source>
        <dbReference type="SAM" id="MobiDB-lite"/>
    </source>
</evidence>
<dbReference type="EMBL" id="CP087164">
    <property type="protein sequence ID" value="UGS38142.1"/>
    <property type="molecule type" value="Genomic_DNA"/>
</dbReference>
<name>A0A9E7C303_9ACTN</name>
<evidence type="ECO:0000259" key="3">
    <source>
        <dbReference type="SMART" id="SM00331"/>
    </source>
</evidence>
<dbReference type="Proteomes" id="UP001162834">
    <property type="component" value="Chromosome"/>
</dbReference>
<dbReference type="KEGG" id="sbae:DSM104329_04565"/>
<keyword evidence="5" id="KW-1185">Reference proteome</keyword>
<dbReference type="InterPro" id="IPR036457">
    <property type="entry name" value="PPM-type-like_dom_sf"/>
</dbReference>
<accession>A0A9E7C303</accession>
<evidence type="ECO:0000313" key="4">
    <source>
        <dbReference type="EMBL" id="UGS38142.1"/>
    </source>
</evidence>
<protein>
    <recommendedName>
        <fullName evidence="3">PPM-type phosphatase domain-containing protein</fullName>
    </recommendedName>
</protein>
<feature type="domain" description="PPM-type phosphatase" evidence="3">
    <location>
        <begin position="186"/>
        <end position="405"/>
    </location>
</feature>
<dbReference type="PANTHER" id="PTHR43156">
    <property type="entry name" value="STAGE II SPORULATION PROTEIN E-RELATED"/>
    <property type="match status" value="1"/>
</dbReference>
<reference evidence="4" key="1">
    <citation type="journal article" date="2022" name="Int. J. Syst. Evol. Microbiol.">
        <title>Pseudomonas aegrilactucae sp. nov. and Pseudomonas morbosilactucae sp. nov., pathogens causing bacterial rot of lettuce in Japan.</title>
        <authorList>
            <person name="Sawada H."/>
            <person name="Fujikawa T."/>
            <person name="Satou M."/>
        </authorList>
    </citation>
    <scope>NUCLEOTIDE SEQUENCE</scope>
    <source>
        <strain evidence="4">0166_1</strain>
    </source>
</reference>